<dbReference type="InterPro" id="IPR036366">
    <property type="entry name" value="PGBDSf"/>
</dbReference>
<keyword evidence="2" id="KW-0378">Hydrolase</keyword>
<dbReference type="SUPFAM" id="SSF47090">
    <property type="entry name" value="PGBD-like"/>
    <property type="match status" value="1"/>
</dbReference>
<accession>A0A852T4S1</accession>
<dbReference type="EMBL" id="JACCBJ010000001">
    <property type="protein sequence ID" value="NYD75604.1"/>
    <property type="molecule type" value="Genomic_DNA"/>
</dbReference>
<dbReference type="Proteomes" id="UP000589620">
    <property type="component" value="Unassembled WGS sequence"/>
</dbReference>
<dbReference type="InterPro" id="IPR036365">
    <property type="entry name" value="PGBD-like_sf"/>
</dbReference>
<sequence length="340" mass="35737">MLIPASWALEDEALRPPGAQLSRVGERTLSFRQSIDVKATFPLVPDLSSPQPGTVTGLAVSAGTRPANGDPLVSIDGRTVFAITGEVPPYRELRKGDSGPDVRALCDFLVARQALDPSKVDDQFGYNVERAVRIFQSDAGEPIDGIFHPPSTIYLPYPEAAVSELKTYVGDLVDIGTPLLAVRPRATSVTFTVAGSEDRPPSAPPGAVDLVAGEETVRLGSPAPTRDDFDAVIDALSDAAIAGEVTKASADLAITYSGATLSAASSVVVGVVPSSSIIPLREGTFCMLLVASSNHAEPVKLTAATVEGEVGQAAIPREYVGQRFYIDPMGLPERERALCK</sequence>
<name>A0A852T4S1_9MICO</name>
<dbReference type="GO" id="GO:0016787">
    <property type="term" value="F:hydrolase activity"/>
    <property type="evidence" value="ECO:0007669"/>
    <property type="project" value="UniProtKB-KW"/>
</dbReference>
<feature type="domain" description="Peptidoglycan binding-like" evidence="1">
    <location>
        <begin position="98"/>
        <end position="146"/>
    </location>
</feature>
<dbReference type="AlphaFoldDB" id="A0A852T4S1"/>
<evidence type="ECO:0000313" key="2">
    <source>
        <dbReference type="EMBL" id="NYD75604.1"/>
    </source>
</evidence>
<proteinExistence type="predicted"/>
<dbReference type="RefSeq" id="WP_179457472.1">
    <property type="nucleotide sequence ID" value="NZ_BAAAPX010000001.1"/>
</dbReference>
<dbReference type="Gene3D" id="1.10.101.10">
    <property type="entry name" value="PGBD-like superfamily/PGBD"/>
    <property type="match status" value="1"/>
</dbReference>
<keyword evidence="3" id="KW-1185">Reference proteome</keyword>
<organism evidence="2 3">
    <name type="scientific">Leifsonia soli</name>
    <dbReference type="NCBI Taxonomy" id="582665"/>
    <lineage>
        <taxon>Bacteria</taxon>
        <taxon>Bacillati</taxon>
        <taxon>Actinomycetota</taxon>
        <taxon>Actinomycetes</taxon>
        <taxon>Micrococcales</taxon>
        <taxon>Microbacteriaceae</taxon>
        <taxon>Leifsonia</taxon>
    </lineage>
</organism>
<protein>
    <submittedName>
        <fullName evidence="2">Peptidoglycan hydrolase-like protein with peptidoglycan-binding domain</fullName>
    </submittedName>
</protein>
<dbReference type="InterPro" id="IPR002477">
    <property type="entry name" value="Peptidoglycan-bd-like"/>
</dbReference>
<comment type="caution">
    <text evidence="2">The sequence shown here is derived from an EMBL/GenBank/DDBJ whole genome shotgun (WGS) entry which is preliminary data.</text>
</comment>
<evidence type="ECO:0000313" key="3">
    <source>
        <dbReference type="Proteomes" id="UP000589620"/>
    </source>
</evidence>
<dbReference type="Pfam" id="PF01471">
    <property type="entry name" value="PG_binding_1"/>
    <property type="match status" value="1"/>
</dbReference>
<reference evidence="2 3" key="1">
    <citation type="submission" date="2020-07" db="EMBL/GenBank/DDBJ databases">
        <title>Sequencing the genomes of 1000 actinobacteria strains.</title>
        <authorList>
            <person name="Klenk H.-P."/>
        </authorList>
    </citation>
    <scope>NUCLEOTIDE SEQUENCE [LARGE SCALE GENOMIC DNA]</scope>
    <source>
        <strain evidence="2 3">DSM 23871</strain>
    </source>
</reference>
<evidence type="ECO:0000259" key="1">
    <source>
        <dbReference type="Pfam" id="PF01471"/>
    </source>
</evidence>
<gene>
    <name evidence="2" type="ORF">BJ963_003123</name>
</gene>